<dbReference type="AlphaFoldDB" id="A0A9Q1BUH0"/>
<accession>A0A9Q1BUH0</accession>
<dbReference type="PANTHER" id="PTHR10605">
    <property type="entry name" value="HEPARAN SULFATE SULFOTRANSFERASE"/>
    <property type="match status" value="1"/>
</dbReference>
<dbReference type="OrthoDB" id="16988at2759"/>
<evidence type="ECO:0000313" key="8">
    <source>
        <dbReference type="Proteomes" id="UP001152320"/>
    </source>
</evidence>
<evidence type="ECO:0000256" key="4">
    <source>
        <dbReference type="PIRSR" id="PIRSR637359-2"/>
    </source>
</evidence>
<feature type="domain" description="Sulfotransferase" evidence="6">
    <location>
        <begin position="118"/>
        <end position="345"/>
    </location>
</feature>
<comment type="caution">
    <text evidence="7">The sequence shown here is derived from an EMBL/GenBank/DDBJ whole genome shotgun (WGS) entry which is preliminary data.</text>
</comment>
<protein>
    <submittedName>
        <fullName evidence="7">Heparan sulfate glucosamine 3-O-sulfotransferase 1</fullName>
    </submittedName>
</protein>
<evidence type="ECO:0000259" key="6">
    <source>
        <dbReference type="Pfam" id="PF00685"/>
    </source>
</evidence>
<dbReference type="SUPFAM" id="SSF52540">
    <property type="entry name" value="P-loop containing nucleoside triphosphate hydrolases"/>
    <property type="match status" value="1"/>
</dbReference>
<keyword evidence="2" id="KW-0325">Glycoprotein</keyword>
<feature type="binding site" evidence="4">
    <location>
        <position position="218"/>
    </location>
    <ligand>
        <name>3'-phosphoadenylyl sulfate</name>
        <dbReference type="ChEBI" id="CHEBI:58339"/>
    </ligand>
</feature>
<dbReference type="Gene3D" id="3.40.50.300">
    <property type="entry name" value="P-loop containing nucleotide triphosphate hydrolases"/>
    <property type="match status" value="1"/>
</dbReference>
<dbReference type="PANTHER" id="PTHR10605:SF65">
    <property type="entry name" value="GH20068P"/>
    <property type="match status" value="1"/>
</dbReference>
<reference evidence="7" key="1">
    <citation type="submission" date="2021-10" db="EMBL/GenBank/DDBJ databases">
        <title>Tropical sea cucumber genome reveals ecological adaptation and Cuvierian tubules defense mechanism.</title>
        <authorList>
            <person name="Chen T."/>
        </authorList>
    </citation>
    <scope>NUCLEOTIDE SEQUENCE</scope>
    <source>
        <strain evidence="7">Nanhai2018</strain>
        <tissue evidence="7">Muscle</tissue>
    </source>
</reference>
<dbReference type="EMBL" id="JAIZAY010000011">
    <property type="protein sequence ID" value="KAJ8032992.1"/>
    <property type="molecule type" value="Genomic_DNA"/>
</dbReference>
<keyword evidence="1" id="KW-0808">Transferase</keyword>
<evidence type="ECO:0000256" key="2">
    <source>
        <dbReference type="ARBA" id="ARBA00023180"/>
    </source>
</evidence>
<evidence type="ECO:0000313" key="7">
    <source>
        <dbReference type="EMBL" id="KAJ8032992.1"/>
    </source>
</evidence>
<keyword evidence="5" id="KW-1015">Disulfide bond</keyword>
<feature type="active site" description="For sulfotransferase activity" evidence="3">
    <location>
        <position position="127"/>
    </location>
</feature>
<dbReference type="InterPro" id="IPR037359">
    <property type="entry name" value="NST/OST"/>
</dbReference>
<dbReference type="InterPro" id="IPR027417">
    <property type="entry name" value="P-loop_NTPase"/>
</dbReference>
<sequence>MGISRRLISRFKGVFLVALSILTLLSVYLNHQRVKSNTKVCVTKPRINSPSVSKSILQNATLLKERDFKNATPTEVREWSRDQMWGCYAPPWKKRLMFGRKLRSQSILDRLDCLKRVPDVLVVGVKKCGSQTLTGFLDLHPEIVGQYETGDRYNQCCVVSNRTKWIQYSPYSTPVEKTLVDVIKIADCVGRVKWILEEINPAMKFIVIIRDPYKRAVSDFKHLREAEKIRKRLLTTKDITVIGEDGIRRKKHVNVYEGYNIPRKFEYAVLDSKSGNISDEHLYISKGIYVNFVRQLIGTVSRQNLLVIDGEVFAKDPLSVVKSVERFLGVTSFFKREDFRKNFKGYFCPVIKERPDSGCLPFKASGHNPIVSESLQTKIKAFYRPYNRELEEVLQQTFKWSH</sequence>
<keyword evidence="8" id="KW-1185">Reference proteome</keyword>
<proteinExistence type="predicted"/>
<dbReference type="GO" id="GO:0008467">
    <property type="term" value="F:[heparan sulfate]-glucosamine 3-sulfotransferase activity"/>
    <property type="evidence" value="ECO:0007669"/>
    <property type="project" value="TreeGrafter"/>
</dbReference>
<dbReference type="Proteomes" id="UP001152320">
    <property type="component" value="Chromosome 11"/>
</dbReference>
<gene>
    <name evidence="7" type="ORF">HOLleu_23102</name>
</gene>
<evidence type="ECO:0000256" key="3">
    <source>
        <dbReference type="PIRSR" id="PIRSR637359-1"/>
    </source>
</evidence>
<dbReference type="InterPro" id="IPR000863">
    <property type="entry name" value="Sulfotransferase_dom"/>
</dbReference>
<evidence type="ECO:0000256" key="5">
    <source>
        <dbReference type="PIRSR" id="PIRSR637359-3"/>
    </source>
</evidence>
<feature type="disulfide bond" evidence="5">
    <location>
        <begin position="348"/>
        <end position="359"/>
    </location>
</feature>
<dbReference type="Pfam" id="PF00685">
    <property type="entry name" value="Sulfotransfer_1"/>
    <property type="match status" value="1"/>
</dbReference>
<evidence type="ECO:0000256" key="1">
    <source>
        <dbReference type="ARBA" id="ARBA00022679"/>
    </source>
</evidence>
<feature type="binding site" evidence="4">
    <location>
        <position position="210"/>
    </location>
    <ligand>
        <name>3'-phosphoadenylyl sulfate</name>
        <dbReference type="ChEBI" id="CHEBI:58339"/>
    </ligand>
</feature>
<organism evidence="7 8">
    <name type="scientific">Holothuria leucospilota</name>
    <name type="common">Black long sea cucumber</name>
    <name type="synonym">Mertensiothuria leucospilota</name>
    <dbReference type="NCBI Taxonomy" id="206669"/>
    <lineage>
        <taxon>Eukaryota</taxon>
        <taxon>Metazoa</taxon>
        <taxon>Echinodermata</taxon>
        <taxon>Eleutherozoa</taxon>
        <taxon>Echinozoa</taxon>
        <taxon>Holothuroidea</taxon>
        <taxon>Aspidochirotacea</taxon>
        <taxon>Aspidochirotida</taxon>
        <taxon>Holothuriidae</taxon>
        <taxon>Holothuria</taxon>
    </lineage>
</organism>
<name>A0A9Q1BUH0_HOLLE</name>